<evidence type="ECO:0000256" key="2">
    <source>
        <dbReference type="PROSITE-ProRule" id="PRU00335"/>
    </source>
</evidence>
<proteinExistence type="predicted"/>
<evidence type="ECO:0000313" key="5">
    <source>
        <dbReference type="Proteomes" id="UP001208888"/>
    </source>
</evidence>
<dbReference type="SUPFAM" id="SSF46689">
    <property type="entry name" value="Homeodomain-like"/>
    <property type="match status" value="1"/>
</dbReference>
<comment type="caution">
    <text evidence="4">The sequence shown here is derived from an EMBL/GenBank/DDBJ whole genome shotgun (WGS) entry which is preliminary data.</text>
</comment>
<feature type="DNA-binding region" description="H-T-H motif" evidence="2">
    <location>
        <begin position="32"/>
        <end position="51"/>
    </location>
</feature>
<dbReference type="GO" id="GO:0003677">
    <property type="term" value="F:DNA binding"/>
    <property type="evidence" value="ECO:0007669"/>
    <property type="project" value="UniProtKB-UniRule"/>
</dbReference>
<evidence type="ECO:0000256" key="1">
    <source>
        <dbReference type="ARBA" id="ARBA00023125"/>
    </source>
</evidence>
<gene>
    <name evidence="4" type="ORF">NB703_001646</name>
</gene>
<dbReference type="InterPro" id="IPR009057">
    <property type="entry name" value="Homeodomain-like_sf"/>
</dbReference>
<dbReference type="Gene3D" id="1.10.357.10">
    <property type="entry name" value="Tetracycline Repressor, domain 2"/>
    <property type="match status" value="1"/>
</dbReference>
<evidence type="ECO:0000259" key="3">
    <source>
        <dbReference type="PROSITE" id="PS50977"/>
    </source>
</evidence>
<dbReference type="EMBL" id="JANFVX010000004">
    <property type="protein sequence ID" value="MCW0343553.1"/>
    <property type="molecule type" value="Genomic_DNA"/>
</dbReference>
<dbReference type="AlphaFoldDB" id="A0AAJ1CXY5"/>
<dbReference type="PRINTS" id="PR00455">
    <property type="entry name" value="HTHTETR"/>
</dbReference>
<dbReference type="Pfam" id="PF00440">
    <property type="entry name" value="TetR_N"/>
    <property type="match status" value="1"/>
</dbReference>
<dbReference type="Proteomes" id="UP001208888">
    <property type="component" value="Unassembled WGS sequence"/>
</dbReference>
<evidence type="ECO:0000313" key="4">
    <source>
        <dbReference type="EMBL" id="MCW0343553.1"/>
    </source>
</evidence>
<reference evidence="4" key="1">
    <citation type="submission" date="2022-06" db="EMBL/GenBank/DDBJ databases">
        <title>Dynamics of rice microbiomes reveals core vertical transmitted seed endophytes.</title>
        <authorList>
            <person name="Liao K."/>
            <person name="Zhang X."/>
        </authorList>
    </citation>
    <scope>NUCLEOTIDE SEQUENCE</scope>
    <source>
        <strain evidence="4">JT1-17</strain>
    </source>
</reference>
<sequence length="89" mass="9429">MPAQSPSAETAYDKLLSAARVLFYHHGINGTGIDAIVKRAGVAKKSLYNNFASKDLSQGSSRGMACFVQTSSGPCHDAERTGPCRVRGL</sequence>
<feature type="domain" description="HTH tetR-type" evidence="3">
    <location>
        <begin position="9"/>
        <end position="69"/>
    </location>
</feature>
<accession>A0AAJ1CXY5</accession>
<organism evidence="4 5">
    <name type="scientific">Pantoea ananas</name>
    <name type="common">Erwinia uredovora</name>
    <dbReference type="NCBI Taxonomy" id="553"/>
    <lineage>
        <taxon>Bacteria</taxon>
        <taxon>Pseudomonadati</taxon>
        <taxon>Pseudomonadota</taxon>
        <taxon>Gammaproteobacteria</taxon>
        <taxon>Enterobacterales</taxon>
        <taxon>Erwiniaceae</taxon>
        <taxon>Pantoea</taxon>
    </lineage>
</organism>
<dbReference type="InterPro" id="IPR001647">
    <property type="entry name" value="HTH_TetR"/>
</dbReference>
<protein>
    <recommendedName>
        <fullName evidence="3">HTH tetR-type domain-containing protein</fullName>
    </recommendedName>
</protein>
<keyword evidence="1 2" id="KW-0238">DNA-binding</keyword>
<name>A0AAJ1CXY5_PANAN</name>
<dbReference type="PROSITE" id="PS50977">
    <property type="entry name" value="HTH_TETR_2"/>
    <property type="match status" value="1"/>
</dbReference>